<evidence type="ECO:0000256" key="3">
    <source>
        <dbReference type="ARBA" id="ARBA00022989"/>
    </source>
</evidence>
<proteinExistence type="predicted"/>
<dbReference type="InterPro" id="IPR013525">
    <property type="entry name" value="ABC2_TM"/>
</dbReference>
<dbReference type="Proteomes" id="UP000886857">
    <property type="component" value="Unassembled WGS sequence"/>
</dbReference>
<feature type="transmembrane region" description="Helical" evidence="6">
    <location>
        <begin position="78"/>
        <end position="99"/>
    </location>
</feature>
<accession>A0A9D1N981</accession>
<feature type="transmembrane region" description="Helical" evidence="6">
    <location>
        <begin position="120"/>
        <end position="149"/>
    </location>
</feature>
<reference evidence="8" key="1">
    <citation type="submission" date="2020-10" db="EMBL/GenBank/DDBJ databases">
        <authorList>
            <person name="Gilroy R."/>
        </authorList>
    </citation>
    <scope>NUCLEOTIDE SEQUENCE</scope>
    <source>
        <strain evidence="8">10406</strain>
    </source>
</reference>
<feature type="region of interest" description="Disordered" evidence="5">
    <location>
        <begin position="310"/>
        <end position="332"/>
    </location>
</feature>
<comment type="caution">
    <text evidence="8">The sequence shown here is derived from an EMBL/GenBank/DDBJ whole genome shotgun (WGS) entry which is preliminary data.</text>
</comment>
<evidence type="ECO:0000256" key="6">
    <source>
        <dbReference type="SAM" id="Phobius"/>
    </source>
</evidence>
<name>A0A9D1N981_9FIRM</name>
<keyword evidence="4 6" id="KW-0472">Membrane</keyword>
<organism evidence="8 9">
    <name type="scientific">Candidatus Limadaptatus stercoripullorum</name>
    <dbReference type="NCBI Taxonomy" id="2840846"/>
    <lineage>
        <taxon>Bacteria</taxon>
        <taxon>Bacillati</taxon>
        <taxon>Bacillota</taxon>
        <taxon>Clostridia</taxon>
        <taxon>Eubacteriales</taxon>
        <taxon>Candidatus Limadaptatus</taxon>
    </lineage>
</organism>
<evidence type="ECO:0000256" key="2">
    <source>
        <dbReference type="ARBA" id="ARBA00022692"/>
    </source>
</evidence>
<evidence type="ECO:0000313" key="9">
    <source>
        <dbReference type="Proteomes" id="UP000886857"/>
    </source>
</evidence>
<evidence type="ECO:0000313" key="8">
    <source>
        <dbReference type="EMBL" id="HIU98861.1"/>
    </source>
</evidence>
<feature type="transmembrane region" description="Helical" evidence="6">
    <location>
        <begin position="29"/>
        <end position="48"/>
    </location>
</feature>
<evidence type="ECO:0000259" key="7">
    <source>
        <dbReference type="Pfam" id="PF01061"/>
    </source>
</evidence>
<evidence type="ECO:0000256" key="1">
    <source>
        <dbReference type="ARBA" id="ARBA00004141"/>
    </source>
</evidence>
<evidence type="ECO:0000256" key="5">
    <source>
        <dbReference type="SAM" id="MobiDB-lite"/>
    </source>
</evidence>
<gene>
    <name evidence="8" type="ORF">IAC73_03350</name>
</gene>
<dbReference type="GO" id="GO:0140359">
    <property type="term" value="F:ABC-type transporter activity"/>
    <property type="evidence" value="ECO:0007669"/>
    <property type="project" value="InterPro"/>
</dbReference>
<dbReference type="InterPro" id="IPR051784">
    <property type="entry name" value="Nod_factor_ABC_transporter"/>
</dbReference>
<evidence type="ECO:0000256" key="4">
    <source>
        <dbReference type="ARBA" id="ARBA00023136"/>
    </source>
</evidence>
<keyword evidence="2 6" id="KW-0812">Transmembrane</keyword>
<dbReference type="EMBL" id="DVOE01000050">
    <property type="protein sequence ID" value="HIU98861.1"/>
    <property type="molecule type" value="Genomic_DNA"/>
</dbReference>
<feature type="domain" description="ABC-2 type transporter transmembrane" evidence="7">
    <location>
        <begin position="14"/>
        <end position="238"/>
    </location>
</feature>
<feature type="transmembrane region" description="Helical" evidence="6">
    <location>
        <begin position="191"/>
        <end position="211"/>
    </location>
</feature>
<feature type="transmembrane region" description="Helical" evidence="6">
    <location>
        <begin position="161"/>
        <end position="184"/>
    </location>
</feature>
<keyword evidence="3 6" id="KW-1133">Transmembrane helix</keyword>
<protein>
    <submittedName>
        <fullName evidence="8">ABC transporter permease</fullName>
    </submittedName>
</protein>
<dbReference type="PANTHER" id="PTHR43229:SF2">
    <property type="entry name" value="NODULATION PROTEIN J"/>
    <property type="match status" value="1"/>
</dbReference>
<dbReference type="AlphaFoldDB" id="A0A9D1N981"/>
<dbReference type="PANTHER" id="PTHR43229">
    <property type="entry name" value="NODULATION PROTEIN J"/>
    <property type="match status" value="1"/>
</dbReference>
<sequence>MTRSSLAADFGALGYLVRRALGVFLKDKLSVFLALLSPLIVLVLYIFFLGDLQTDSLLAYFPAGTVDESAAQAFVDSWMIAGVLGTATITVSFSANSVMVGDRERGVLGDFLAAPVKKSVLIGGYFVFNFVVTVVICTVVFLIGLVYLAASGSFFMSAADVFAALGTVLFAALSATLISVLVCAAFPTQGALGGFAGIVSAAIGFLIGAYMPLSTFPDGVEYAAGVLPGTHAAGLFRNFFMRGALENLTAGLPAGVSDEIAESFSMTFGFFGAEADIAVMAGYVAGWIALTAVLGLVLGTRLLDLPAGRSRSKKRPAAGGADEDQAVNGGGK</sequence>
<reference evidence="8" key="2">
    <citation type="journal article" date="2021" name="PeerJ">
        <title>Extensive microbial diversity within the chicken gut microbiome revealed by metagenomics and culture.</title>
        <authorList>
            <person name="Gilroy R."/>
            <person name="Ravi A."/>
            <person name="Getino M."/>
            <person name="Pursley I."/>
            <person name="Horton D.L."/>
            <person name="Alikhan N.F."/>
            <person name="Baker D."/>
            <person name="Gharbi K."/>
            <person name="Hall N."/>
            <person name="Watson M."/>
            <person name="Adriaenssens E.M."/>
            <person name="Foster-Nyarko E."/>
            <person name="Jarju S."/>
            <person name="Secka A."/>
            <person name="Antonio M."/>
            <person name="Oren A."/>
            <person name="Chaudhuri R.R."/>
            <person name="La Ragione R."/>
            <person name="Hildebrand F."/>
            <person name="Pallen M.J."/>
        </authorList>
    </citation>
    <scope>NUCLEOTIDE SEQUENCE</scope>
    <source>
        <strain evidence="8">10406</strain>
    </source>
</reference>
<feature type="transmembrane region" description="Helical" evidence="6">
    <location>
        <begin position="277"/>
        <end position="303"/>
    </location>
</feature>
<dbReference type="Pfam" id="PF01061">
    <property type="entry name" value="ABC2_membrane"/>
    <property type="match status" value="1"/>
</dbReference>
<dbReference type="GO" id="GO:0016020">
    <property type="term" value="C:membrane"/>
    <property type="evidence" value="ECO:0007669"/>
    <property type="project" value="UniProtKB-SubCell"/>
</dbReference>
<comment type="subcellular location">
    <subcellularLocation>
        <location evidence="1">Membrane</location>
        <topology evidence="1">Multi-pass membrane protein</topology>
    </subcellularLocation>
</comment>